<feature type="domain" description="Carrier" evidence="5">
    <location>
        <begin position="529"/>
        <end position="604"/>
    </location>
</feature>
<evidence type="ECO:0000313" key="7">
    <source>
        <dbReference type="Proteomes" id="UP000467148"/>
    </source>
</evidence>
<feature type="region of interest" description="Disordered" evidence="4">
    <location>
        <begin position="602"/>
        <end position="624"/>
    </location>
</feature>
<dbReference type="InterPro" id="IPR006162">
    <property type="entry name" value="Ppantetheine_attach_site"/>
</dbReference>
<evidence type="ECO:0000256" key="1">
    <source>
        <dbReference type="ARBA" id="ARBA00001957"/>
    </source>
</evidence>
<dbReference type="Gene3D" id="3.40.50.1820">
    <property type="entry name" value="alpha/beta hydrolase"/>
    <property type="match status" value="1"/>
</dbReference>
<dbReference type="PROSITE" id="PS00012">
    <property type="entry name" value="PHOSPHOPANTETHEINE"/>
    <property type="match status" value="1"/>
</dbReference>
<name>A0A7I7T4X4_9MYCO</name>
<dbReference type="SUPFAM" id="SSF56801">
    <property type="entry name" value="Acetyl-CoA synthetase-like"/>
    <property type="match status" value="1"/>
</dbReference>
<keyword evidence="7" id="KW-1185">Reference proteome</keyword>
<dbReference type="PANTHER" id="PTHR44845">
    <property type="entry name" value="CARRIER DOMAIN-CONTAINING PROTEIN"/>
    <property type="match status" value="1"/>
</dbReference>
<evidence type="ECO:0000256" key="3">
    <source>
        <dbReference type="ARBA" id="ARBA00022553"/>
    </source>
</evidence>
<dbReference type="SUPFAM" id="SSF47336">
    <property type="entry name" value="ACP-like"/>
    <property type="match status" value="1"/>
</dbReference>
<proteinExistence type="predicted"/>
<evidence type="ECO:0000256" key="2">
    <source>
        <dbReference type="ARBA" id="ARBA00022450"/>
    </source>
</evidence>
<dbReference type="Pfam" id="PF00501">
    <property type="entry name" value="AMP-binding"/>
    <property type="match status" value="1"/>
</dbReference>
<dbReference type="Gene3D" id="3.30.300.30">
    <property type="match status" value="1"/>
</dbReference>
<dbReference type="InterPro" id="IPR000873">
    <property type="entry name" value="AMP-dep_synth/lig_dom"/>
</dbReference>
<feature type="region of interest" description="Disordered" evidence="4">
    <location>
        <begin position="29"/>
        <end position="48"/>
    </location>
</feature>
<dbReference type="AlphaFoldDB" id="A0A7I7T4X4"/>
<dbReference type="Pfam" id="PF13193">
    <property type="entry name" value="AMP-binding_C"/>
    <property type="match status" value="1"/>
</dbReference>
<dbReference type="Proteomes" id="UP000467148">
    <property type="component" value="Chromosome"/>
</dbReference>
<keyword evidence="3" id="KW-0597">Phosphoprotein</keyword>
<dbReference type="InterPro" id="IPR025110">
    <property type="entry name" value="AMP-bd_C"/>
</dbReference>
<organism evidence="6 7">
    <name type="scientific">Mycolicibacterium helvum</name>
    <dbReference type="NCBI Taxonomy" id="1534349"/>
    <lineage>
        <taxon>Bacteria</taxon>
        <taxon>Bacillati</taxon>
        <taxon>Actinomycetota</taxon>
        <taxon>Actinomycetes</taxon>
        <taxon>Mycobacteriales</taxon>
        <taxon>Mycobacteriaceae</taxon>
        <taxon>Mycolicibacterium</taxon>
    </lineage>
</organism>
<dbReference type="Pfam" id="PF00550">
    <property type="entry name" value="PP-binding"/>
    <property type="match status" value="1"/>
</dbReference>
<dbReference type="EMBL" id="AP022596">
    <property type="protein sequence ID" value="BBY63561.1"/>
    <property type="molecule type" value="Genomic_DNA"/>
</dbReference>
<dbReference type="SMART" id="SM00823">
    <property type="entry name" value="PKS_PP"/>
    <property type="match status" value="1"/>
</dbReference>
<dbReference type="InterPro" id="IPR045851">
    <property type="entry name" value="AMP-bd_C_sf"/>
</dbReference>
<dbReference type="PANTHER" id="PTHR44845:SF6">
    <property type="entry name" value="BETA-ALANINE-ACTIVATING ENZYME"/>
    <property type="match status" value="1"/>
</dbReference>
<dbReference type="GO" id="GO:0031177">
    <property type="term" value="F:phosphopantetheine binding"/>
    <property type="evidence" value="ECO:0007669"/>
    <property type="project" value="InterPro"/>
</dbReference>
<evidence type="ECO:0000313" key="6">
    <source>
        <dbReference type="EMBL" id="BBY63561.1"/>
    </source>
</evidence>
<sequence>MLRIGLPLVAAGAVAVTATQVWQRRTLRPTSDVGVTPDCTAPPGPVPPERPLEYRSVAAHFESTAARHPDRVALHTATQAVTYGELFTAACAVREDAVPRGESPRAAVIPAALTPATVATILGLIASRTIVVMLDPELPRNRAETIAAILTDHDYEVVPVEVSADGRCDARSATSTLGADTDTDDVTSIQFTSGSTGSPKAVLHTNGLWLADAQLLNDRFGLADGCKVALCMPISFAGGLNVLIGSLLGGSEIIAVDPREHSAREAFDRIKESRAQVITCTPSFVDALHRAAEGGTFSDVRRIVTTGEPIQARHVRLARELAPTAVITNWVGSTETLAIASHDIPPTAPLPRGVVPVGIAAPHKKIDVNEDGIVSITSRYLGPGYLDASASAATFTRNGDATTYVGGDVGRWDEHGNLVLSGRADNTVKIRGYLVEPAEIEATLASYHDIREVAVVANSAGTPSLTAYVAPSTTERTPSAAELRARLHRDLPPWMVPASIEILAMLPRGDRGKVDRMALPTPTKVAFEAPRGVHESVAAKLWAEVLCVPRVGRTDSFYALGGDSLSVAHMLVTLRESHGIVLKPTDLASAPTLAAFAEKIATTQQRAPRTADPRQLKPTTTPLRPLSAETADTPLFCFTGAGASALCFVPLAEHIGSQTAVYAFEPSGLAGRAMPDWSIARAVQRHWADLRRIQPHGPYTLVGHSLGAHIALETARALQADGESVDLVVMLDPWLSPRVAWDARQDLPDATVTLQTDDANGLGTWWERQKTVPLAGLFSADYDRKTRAIEEVGMIAAFRHRPAPWAGRALLIRSHLNTDDPRLWQRILTGQLDSQVLECDHHSIVRAPHIGDVVDLIVAARRSGA</sequence>
<keyword evidence="2" id="KW-0596">Phosphopantetheine</keyword>
<dbReference type="Gene3D" id="3.40.50.12780">
    <property type="entry name" value="N-terminal domain of ligase-like"/>
    <property type="match status" value="1"/>
</dbReference>
<dbReference type="PROSITE" id="PS50075">
    <property type="entry name" value="CARRIER"/>
    <property type="match status" value="1"/>
</dbReference>
<dbReference type="SUPFAM" id="SSF53474">
    <property type="entry name" value="alpha/beta-Hydrolases"/>
    <property type="match status" value="1"/>
</dbReference>
<dbReference type="InterPro" id="IPR036736">
    <property type="entry name" value="ACP-like_sf"/>
</dbReference>
<dbReference type="PROSITE" id="PS00455">
    <property type="entry name" value="AMP_BINDING"/>
    <property type="match status" value="1"/>
</dbReference>
<dbReference type="InterPro" id="IPR042099">
    <property type="entry name" value="ANL_N_sf"/>
</dbReference>
<dbReference type="InterPro" id="IPR020806">
    <property type="entry name" value="PKS_PP-bd"/>
</dbReference>
<dbReference type="Gene3D" id="1.10.1200.10">
    <property type="entry name" value="ACP-like"/>
    <property type="match status" value="1"/>
</dbReference>
<reference evidence="6 7" key="1">
    <citation type="journal article" date="2019" name="Emerg. Microbes Infect.">
        <title>Comprehensive subspecies identification of 175 nontuberculous mycobacteria species based on 7547 genomic profiles.</title>
        <authorList>
            <person name="Matsumoto Y."/>
            <person name="Kinjo T."/>
            <person name="Motooka D."/>
            <person name="Nabeya D."/>
            <person name="Jung N."/>
            <person name="Uechi K."/>
            <person name="Horii T."/>
            <person name="Iida T."/>
            <person name="Fujita J."/>
            <person name="Nakamura S."/>
        </authorList>
    </citation>
    <scope>NUCLEOTIDE SEQUENCE [LARGE SCALE GENOMIC DNA]</scope>
    <source>
        <strain evidence="6 7">JCM 30396</strain>
    </source>
</reference>
<accession>A0A7I7T4X4</accession>
<dbReference type="InterPro" id="IPR029058">
    <property type="entry name" value="AB_hydrolase_fold"/>
</dbReference>
<evidence type="ECO:0000259" key="5">
    <source>
        <dbReference type="PROSITE" id="PS50075"/>
    </source>
</evidence>
<evidence type="ECO:0000256" key="4">
    <source>
        <dbReference type="SAM" id="MobiDB-lite"/>
    </source>
</evidence>
<dbReference type="InterPro" id="IPR009081">
    <property type="entry name" value="PP-bd_ACP"/>
</dbReference>
<gene>
    <name evidence="6" type="ORF">MHEL_18040</name>
</gene>
<dbReference type="Pfam" id="PF00975">
    <property type="entry name" value="Thioesterase"/>
    <property type="match status" value="1"/>
</dbReference>
<comment type="cofactor">
    <cofactor evidence="1">
        <name>pantetheine 4'-phosphate</name>
        <dbReference type="ChEBI" id="CHEBI:47942"/>
    </cofactor>
</comment>
<dbReference type="InterPro" id="IPR001031">
    <property type="entry name" value="Thioesterase"/>
</dbReference>
<dbReference type="KEGG" id="mhev:MHEL_18040"/>
<protein>
    <recommendedName>
        <fullName evidence="5">Carrier domain-containing protein</fullName>
    </recommendedName>
</protein>
<dbReference type="InterPro" id="IPR020845">
    <property type="entry name" value="AMP-binding_CS"/>
</dbReference>